<dbReference type="EMBL" id="CAJZAG010000010">
    <property type="protein sequence ID" value="CAG9181426.1"/>
    <property type="molecule type" value="Genomic_DNA"/>
</dbReference>
<dbReference type="Proteomes" id="UP000706525">
    <property type="component" value="Unassembled WGS sequence"/>
</dbReference>
<proteinExistence type="predicted"/>
<sequence>MYMILTDRSCIALLLRPGAVLRCRRGTLWLTMETRERRQAEDVVLARGDCYRVTASGSYFVSAPGGGTAVCGIDVPTFAASLRIQSATRRTSSRGWAFAWMSQ</sequence>
<keyword evidence="2" id="KW-1185">Reference proteome</keyword>
<protein>
    <recommendedName>
        <fullName evidence="3">DUF2917 domain-containing protein</fullName>
    </recommendedName>
</protein>
<name>A0ABN7ZAT4_9BURK</name>
<dbReference type="Pfam" id="PF11142">
    <property type="entry name" value="DUF2917"/>
    <property type="match status" value="1"/>
</dbReference>
<reference evidence="1 2" key="1">
    <citation type="submission" date="2021-08" db="EMBL/GenBank/DDBJ databases">
        <authorList>
            <person name="Peeters C."/>
        </authorList>
    </citation>
    <scope>NUCLEOTIDE SEQUENCE [LARGE SCALE GENOMIC DNA]</scope>
    <source>
        <strain evidence="1 2">LMG 32289</strain>
    </source>
</reference>
<evidence type="ECO:0008006" key="3">
    <source>
        <dbReference type="Google" id="ProtNLM"/>
    </source>
</evidence>
<evidence type="ECO:0000313" key="2">
    <source>
        <dbReference type="Proteomes" id="UP000706525"/>
    </source>
</evidence>
<organism evidence="1 2">
    <name type="scientific">Cupriavidus pampae</name>
    <dbReference type="NCBI Taxonomy" id="659251"/>
    <lineage>
        <taxon>Bacteria</taxon>
        <taxon>Pseudomonadati</taxon>
        <taxon>Pseudomonadota</taxon>
        <taxon>Betaproteobacteria</taxon>
        <taxon>Burkholderiales</taxon>
        <taxon>Burkholderiaceae</taxon>
        <taxon>Cupriavidus</taxon>
    </lineage>
</organism>
<comment type="caution">
    <text evidence="1">The sequence shown here is derived from an EMBL/GenBank/DDBJ whole genome shotgun (WGS) entry which is preliminary data.</text>
</comment>
<evidence type="ECO:0000313" key="1">
    <source>
        <dbReference type="EMBL" id="CAG9181426.1"/>
    </source>
</evidence>
<accession>A0ABN7ZAT4</accession>
<dbReference type="InterPro" id="IPR021317">
    <property type="entry name" value="DUF2917"/>
</dbReference>
<gene>
    <name evidence="1" type="ORF">LMG32289_04826</name>
</gene>